<keyword evidence="3 9" id="KW-0812">Transmembrane</keyword>
<reference evidence="12" key="3">
    <citation type="submission" date="2025-09" db="UniProtKB">
        <authorList>
            <consortium name="Ensembl"/>
        </authorList>
    </citation>
    <scope>IDENTIFICATION</scope>
</reference>
<dbReference type="AlphaFoldDB" id="A0A2K5VT30"/>
<dbReference type="PANTHER" id="PTHR31626:SF2">
    <property type="entry name" value="PROTEIN FAM171B"/>
    <property type="match status" value="1"/>
</dbReference>
<dbReference type="Ensembl" id="ENSMFAT00000002121.2">
    <property type="protein sequence ID" value="ENSMFAP00000027934.2"/>
    <property type="gene ID" value="ENSMFAG00000045341.2"/>
</dbReference>
<dbReference type="GeneTree" id="ENSGT00950000183184"/>
<feature type="compositionally biased region" description="Basic and acidic residues" evidence="8">
    <location>
        <begin position="497"/>
        <end position="507"/>
    </location>
</feature>
<feature type="compositionally biased region" description="Basic and acidic residues" evidence="8">
    <location>
        <begin position="864"/>
        <end position="885"/>
    </location>
</feature>
<dbReference type="Pfam" id="PF10577">
    <property type="entry name" value="FAM171A1-2-B_N"/>
    <property type="match status" value="1"/>
</dbReference>
<evidence type="ECO:0000259" key="11">
    <source>
        <dbReference type="Pfam" id="PF20771"/>
    </source>
</evidence>
<proteinExistence type="inferred from homology"/>
<dbReference type="PANTHER" id="PTHR31626">
    <property type="entry name" value="SUSHI DOMAIN-CONTAINING PROTEIN"/>
    <property type="match status" value="1"/>
</dbReference>
<dbReference type="Pfam" id="PF20771">
    <property type="entry name" value="FAM171A1-2-B_C"/>
    <property type="match status" value="1"/>
</dbReference>
<evidence type="ECO:0000256" key="7">
    <source>
        <dbReference type="ARBA" id="ARBA00023180"/>
    </source>
</evidence>
<evidence type="ECO:0000256" key="3">
    <source>
        <dbReference type="ARBA" id="ARBA00022692"/>
    </source>
</evidence>
<evidence type="ECO:0000256" key="8">
    <source>
        <dbReference type="SAM" id="MobiDB-lite"/>
    </source>
</evidence>
<dbReference type="VEuPathDB" id="HostDB:ENSMFAG00000045341"/>
<feature type="transmembrane region" description="Helical" evidence="9">
    <location>
        <begin position="413"/>
        <end position="437"/>
    </location>
</feature>
<feature type="region of interest" description="Disordered" evidence="8">
    <location>
        <begin position="838"/>
        <end position="885"/>
    </location>
</feature>
<dbReference type="InterPro" id="IPR049175">
    <property type="entry name" value="FAM171_C"/>
</dbReference>
<dbReference type="GO" id="GO:0045202">
    <property type="term" value="C:synapse"/>
    <property type="evidence" value="ECO:0007669"/>
    <property type="project" value="Ensembl"/>
</dbReference>
<evidence type="ECO:0000313" key="13">
    <source>
        <dbReference type="Proteomes" id="UP000233100"/>
    </source>
</evidence>
<protein>
    <submittedName>
        <fullName evidence="12">Family with sequence similarity 171 member B</fullName>
    </submittedName>
</protein>
<keyword evidence="13" id="KW-1185">Reference proteome</keyword>
<feature type="region of interest" description="Disordered" evidence="8">
    <location>
        <begin position="112"/>
        <end position="131"/>
    </location>
</feature>
<dbReference type="Proteomes" id="UP000233100">
    <property type="component" value="Chromosome 12"/>
</dbReference>
<feature type="domain" description="FAM171 N-terminal" evidence="10">
    <location>
        <begin position="143"/>
        <end position="390"/>
    </location>
</feature>
<evidence type="ECO:0000256" key="2">
    <source>
        <dbReference type="ARBA" id="ARBA00006818"/>
    </source>
</evidence>
<reference evidence="12 13" key="1">
    <citation type="submission" date="2013-03" db="EMBL/GenBank/DDBJ databases">
        <authorList>
            <person name="Warren W."/>
            <person name="Wilson R.K."/>
        </authorList>
    </citation>
    <scope>NUCLEOTIDE SEQUENCE</scope>
</reference>
<reference evidence="12" key="2">
    <citation type="submission" date="2025-08" db="UniProtKB">
        <authorList>
            <consortium name="Ensembl"/>
        </authorList>
    </citation>
    <scope>IDENTIFICATION</scope>
</reference>
<accession>A0A2K5VT30</accession>
<evidence type="ECO:0000313" key="12">
    <source>
        <dbReference type="Ensembl" id="ENSMFAP00000027934.2"/>
    </source>
</evidence>
<dbReference type="Bgee" id="ENSMFAG00000045341">
    <property type="expression patterns" value="Expressed in temporal lobe and 11 other cell types or tissues"/>
</dbReference>
<keyword evidence="5 9" id="KW-1133">Transmembrane helix</keyword>
<comment type="subcellular location">
    <subcellularLocation>
        <location evidence="1">Membrane</location>
        <topology evidence="1">Single-pass type I membrane protein</topology>
    </subcellularLocation>
</comment>
<evidence type="ECO:0000256" key="1">
    <source>
        <dbReference type="ARBA" id="ARBA00004479"/>
    </source>
</evidence>
<feature type="domain" description="FAM171 C-terminal" evidence="11">
    <location>
        <begin position="668"/>
        <end position="882"/>
    </location>
</feature>
<dbReference type="InterPro" id="IPR018890">
    <property type="entry name" value="FAM171"/>
</dbReference>
<evidence type="ECO:0000259" key="10">
    <source>
        <dbReference type="Pfam" id="PF10577"/>
    </source>
</evidence>
<evidence type="ECO:0000256" key="5">
    <source>
        <dbReference type="ARBA" id="ARBA00022989"/>
    </source>
</evidence>
<feature type="region of interest" description="Disordered" evidence="8">
    <location>
        <begin position="488"/>
        <end position="507"/>
    </location>
</feature>
<dbReference type="GO" id="GO:0016020">
    <property type="term" value="C:membrane"/>
    <property type="evidence" value="ECO:0007669"/>
    <property type="project" value="UniProtKB-SubCell"/>
</dbReference>
<keyword evidence="7" id="KW-0325">Glycoprotein</keyword>
<evidence type="ECO:0000256" key="9">
    <source>
        <dbReference type="SAM" id="Phobius"/>
    </source>
</evidence>
<gene>
    <name evidence="12" type="primary">FAM171B</name>
</gene>
<name>A0A2K5VT30_MACFA</name>
<keyword evidence="4" id="KW-0732">Signal</keyword>
<keyword evidence="6 9" id="KW-0472">Membrane</keyword>
<organism evidence="12 13">
    <name type="scientific">Macaca fascicularis</name>
    <name type="common">Crab-eating macaque</name>
    <name type="synonym">Cynomolgus monkey</name>
    <dbReference type="NCBI Taxonomy" id="9541"/>
    <lineage>
        <taxon>Eukaryota</taxon>
        <taxon>Metazoa</taxon>
        <taxon>Chordata</taxon>
        <taxon>Craniata</taxon>
        <taxon>Vertebrata</taxon>
        <taxon>Euteleostomi</taxon>
        <taxon>Mammalia</taxon>
        <taxon>Eutheria</taxon>
        <taxon>Euarchontoglires</taxon>
        <taxon>Primates</taxon>
        <taxon>Haplorrhini</taxon>
        <taxon>Catarrhini</taxon>
        <taxon>Cercopithecidae</taxon>
        <taxon>Cercopithecinae</taxon>
        <taxon>Macaca</taxon>
    </lineage>
</organism>
<dbReference type="InterPro" id="IPR048530">
    <property type="entry name" value="FAM171_N"/>
</dbReference>
<dbReference type="STRING" id="9541.ENSMFAP00000027934"/>
<comment type="similarity">
    <text evidence="2">Belongs to the FAM171 family.</text>
</comment>
<sequence length="885" mass="98251">MQTPFPPPPPLRLPGLFLLPVRGVLGRLREGERAGAAGSPQPWRPPPPGAPQYAAAALWLSAMARLCRRVPCTLLLGLAAVLLKARLVPAAARAELSRSDLSLIQQQQQQQQQQQKQLEEAEEERPEVPGATSTLTVPVSVFMLKVQVNDIISRQYLSQAVVEVFVNYTKTNSTVTKSNGAVLIKVPYKLGLSLTIIAYKDGYVLTPLPWKTRRMPIYSSVTLSLFPQSQANIWLFEDTVLITGKLADAKSQPSVQFSKALIKLPDNHHISNVTGYLTVLQQFLKVDNFLHTTGITLNKPGFENIELTPLAAICVKIYSGGKELKVNGSIQISLPLLRLNDVSAGDRIPAWTFDMNTGAWVNHGRGMVKEHNSHLIWTYDAPHLGYWIAAPLPGTRGSGINEDSKDITAYHTVFLTAILGGTIVIVIGFFAVLLCYCRDKCGTPQKRERNITKLEVLKRDQTTSTTHINHISTVKVALKAEDKSQLFNAKNSSYSPQKKEPSKAETEERVSMVKTRDDFKIYNEDVAFLSVNQNNYSRNPTQSLEPSVGSKQPKHINNNLSSSLGDAQDEKRYLTGNEEAYGRSHIPEQLMHIYSQPIAILQTSDLFSTPEQLHTAKSATLPRKGQLVYGQLMEPVNRENFTQTLPKMPIHSHAQPPDAREEDIILEGQQSLPSQASDWSRYSSSLLESVSVPGTLNEAVVMTPFSSELQGISEQTLLELSKGKPSPHPRAWFVSLDGKPVAQVRHSFIDLKKGKRTQSNDTSLDSGVDLNELHSSRKLEREKTFIKSMHQPKILYLEDLDLSSSESGTTVCSPEDPTLRHILDGGSGVIMEHPGEESLGRKSTVEDFEANTSPTKRRGRPPLAKRDSKTNIWKKREERPLIPIN</sequence>
<evidence type="ECO:0000256" key="4">
    <source>
        <dbReference type="ARBA" id="ARBA00022729"/>
    </source>
</evidence>
<evidence type="ECO:0000256" key="6">
    <source>
        <dbReference type="ARBA" id="ARBA00023136"/>
    </source>
</evidence>